<feature type="domain" description="Disease resistance R13L4/SHOC-2-like LRR" evidence="2">
    <location>
        <begin position="110"/>
        <end position="268"/>
    </location>
</feature>
<dbReference type="SMART" id="SM00367">
    <property type="entry name" value="LRR_CC"/>
    <property type="match status" value="4"/>
</dbReference>
<dbReference type="PANTHER" id="PTHR13318:SF190">
    <property type="entry name" value="PARTNER OF PAIRED, ISOFORM B"/>
    <property type="match status" value="1"/>
</dbReference>
<dbReference type="GO" id="GO:0031146">
    <property type="term" value="P:SCF-dependent proteasomal ubiquitin-dependent protein catabolic process"/>
    <property type="evidence" value="ECO:0007669"/>
    <property type="project" value="TreeGrafter"/>
</dbReference>
<evidence type="ECO:0000313" key="4">
    <source>
        <dbReference type="Proteomes" id="UP000315010"/>
    </source>
</evidence>
<organism evidence="3 4">
    <name type="scientific">Novipirellula herctigrandis</name>
    <dbReference type="NCBI Taxonomy" id="2527986"/>
    <lineage>
        <taxon>Bacteria</taxon>
        <taxon>Pseudomonadati</taxon>
        <taxon>Planctomycetota</taxon>
        <taxon>Planctomycetia</taxon>
        <taxon>Pirellulales</taxon>
        <taxon>Pirellulaceae</taxon>
        <taxon>Novipirellula</taxon>
    </lineage>
</organism>
<dbReference type="Proteomes" id="UP000315010">
    <property type="component" value="Unassembled WGS sequence"/>
</dbReference>
<gene>
    <name evidence="3" type="ORF">CA13_62760</name>
</gene>
<evidence type="ECO:0000256" key="1">
    <source>
        <dbReference type="ARBA" id="ARBA00022737"/>
    </source>
</evidence>
<dbReference type="PANTHER" id="PTHR13318">
    <property type="entry name" value="PARTNER OF PAIRED, ISOFORM B-RELATED"/>
    <property type="match status" value="1"/>
</dbReference>
<dbReference type="InterPro" id="IPR032675">
    <property type="entry name" value="LRR_dom_sf"/>
</dbReference>
<dbReference type="Pfam" id="PF23598">
    <property type="entry name" value="LRR_14"/>
    <property type="match status" value="1"/>
</dbReference>
<dbReference type="InterPro" id="IPR006553">
    <property type="entry name" value="Leu-rich_rpt_Cys-con_subtyp"/>
</dbReference>
<dbReference type="EMBL" id="SJPJ01000001">
    <property type="protein sequence ID" value="TWT84796.1"/>
    <property type="molecule type" value="Genomic_DNA"/>
</dbReference>
<dbReference type="Gene3D" id="3.80.10.10">
    <property type="entry name" value="Ribonuclease Inhibitor"/>
    <property type="match status" value="2"/>
</dbReference>
<keyword evidence="1" id="KW-0677">Repeat</keyword>
<comment type="caution">
    <text evidence="3">The sequence shown here is derived from an EMBL/GenBank/DDBJ whole genome shotgun (WGS) entry which is preliminary data.</text>
</comment>
<evidence type="ECO:0000259" key="2">
    <source>
        <dbReference type="Pfam" id="PF23598"/>
    </source>
</evidence>
<name>A0A5C5ZCB6_9BACT</name>
<sequence length="291" mass="32636">MCGRLLWEGSFELIQHSSSFAVVEFFFASCHAHFPLWICAAMSREFDRKGLGLMPNQLCILMLVVSILYPEQLTALLKSLQATTERGKDGAIVRIALSQSDVTDDDLSIIASAEQLRKLDLYGTNISDAGLIHVSKLRNLESLNLGFCNRLTNRSMDSIVKLRRLKYLNLGFCRRISDDAFQQLAALTELETLNLSLTSASDNSLKHIAMLKKLDALDLDGTTTTNEGLKPLIAFPKLRSLRLVGTPISDDAIEHLAKLSTLRHLYVKDTRLTQRGLMKLEQEMPDCRIIR</sequence>
<protein>
    <submittedName>
        <fullName evidence="3">Leucine Rich repeats (2 copies)</fullName>
    </submittedName>
</protein>
<dbReference type="GO" id="GO:0019005">
    <property type="term" value="C:SCF ubiquitin ligase complex"/>
    <property type="evidence" value="ECO:0007669"/>
    <property type="project" value="TreeGrafter"/>
</dbReference>
<dbReference type="SUPFAM" id="SSF52047">
    <property type="entry name" value="RNI-like"/>
    <property type="match status" value="1"/>
</dbReference>
<reference evidence="3 4" key="1">
    <citation type="submission" date="2019-02" db="EMBL/GenBank/DDBJ databases">
        <title>Deep-cultivation of Planctomycetes and their phenomic and genomic characterization uncovers novel biology.</title>
        <authorList>
            <person name="Wiegand S."/>
            <person name="Jogler M."/>
            <person name="Boedeker C."/>
            <person name="Pinto D."/>
            <person name="Vollmers J."/>
            <person name="Rivas-Marin E."/>
            <person name="Kohn T."/>
            <person name="Peeters S.H."/>
            <person name="Heuer A."/>
            <person name="Rast P."/>
            <person name="Oberbeckmann S."/>
            <person name="Bunk B."/>
            <person name="Jeske O."/>
            <person name="Meyerdierks A."/>
            <person name="Storesund J.E."/>
            <person name="Kallscheuer N."/>
            <person name="Luecker S."/>
            <person name="Lage O.M."/>
            <person name="Pohl T."/>
            <person name="Merkel B.J."/>
            <person name="Hornburger P."/>
            <person name="Mueller R.-W."/>
            <person name="Bruemmer F."/>
            <person name="Labrenz M."/>
            <person name="Spormann A.M."/>
            <person name="Op Den Camp H."/>
            <person name="Overmann J."/>
            <person name="Amann R."/>
            <person name="Jetten M.S.M."/>
            <person name="Mascher T."/>
            <person name="Medema M.H."/>
            <person name="Devos D.P."/>
            <person name="Kaster A.-K."/>
            <person name="Ovreas L."/>
            <person name="Rohde M."/>
            <person name="Galperin M.Y."/>
            <person name="Jogler C."/>
        </authorList>
    </citation>
    <scope>NUCLEOTIDE SEQUENCE [LARGE SCALE GENOMIC DNA]</scope>
    <source>
        <strain evidence="3 4">CA13</strain>
    </source>
</reference>
<proteinExistence type="predicted"/>
<evidence type="ECO:0000313" key="3">
    <source>
        <dbReference type="EMBL" id="TWT84796.1"/>
    </source>
</evidence>
<keyword evidence="4" id="KW-1185">Reference proteome</keyword>
<accession>A0A5C5ZCB6</accession>
<dbReference type="AlphaFoldDB" id="A0A5C5ZCB6"/>
<dbReference type="InterPro" id="IPR055414">
    <property type="entry name" value="LRR_R13L4/SHOC2-like"/>
</dbReference>